<feature type="domain" description="HTH tetR-type" evidence="3">
    <location>
        <begin position="1"/>
        <end position="54"/>
    </location>
</feature>
<gene>
    <name evidence="4" type="ORF">MANY_23860</name>
</gene>
<dbReference type="EMBL" id="AP022620">
    <property type="protein sequence ID" value="BBZ77049.1"/>
    <property type="molecule type" value="Genomic_DNA"/>
</dbReference>
<dbReference type="InterPro" id="IPR009057">
    <property type="entry name" value="Homeodomain-like_sf"/>
</dbReference>
<dbReference type="Proteomes" id="UP000467249">
    <property type="component" value="Chromosome"/>
</dbReference>
<protein>
    <recommendedName>
        <fullName evidence="3">HTH tetR-type domain-containing protein</fullName>
    </recommendedName>
</protein>
<evidence type="ECO:0000256" key="1">
    <source>
        <dbReference type="ARBA" id="ARBA00023125"/>
    </source>
</evidence>
<dbReference type="AlphaFoldDB" id="A0A6N4W7P0"/>
<organism evidence="4 5">
    <name type="scientific">Mycolicibacterium anyangense</name>
    <dbReference type="NCBI Taxonomy" id="1431246"/>
    <lineage>
        <taxon>Bacteria</taxon>
        <taxon>Bacillati</taxon>
        <taxon>Actinomycetota</taxon>
        <taxon>Actinomycetes</taxon>
        <taxon>Mycobacteriales</taxon>
        <taxon>Mycobacteriaceae</taxon>
        <taxon>Mycolicibacterium</taxon>
    </lineage>
</organism>
<dbReference type="SUPFAM" id="SSF46689">
    <property type="entry name" value="Homeodomain-like"/>
    <property type="match status" value="1"/>
</dbReference>
<dbReference type="PROSITE" id="PS50977">
    <property type="entry name" value="HTH_TETR_2"/>
    <property type="match status" value="1"/>
</dbReference>
<dbReference type="Gene3D" id="1.10.357.10">
    <property type="entry name" value="Tetracycline Repressor, domain 2"/>
    <property type="match status" value="1"/>
</dbReference>
<name>A0A6N4W7P0_9MYCO</name>
<proteinExistence type="predicted"/>
<dbReference type="KEGG" id="many:MANY_23860"/>
<evidence type="ECO:0000259" key="3">
    <source>
        <dbReference type="PROSITE" id="PS50977"/>
    </source>
</evidence>
<dbReference type="InterPro" id="IPR049513">
    <property type="entry name" value="TetR_C_40"/>
</dbReference>
<sequence>MDATRELIAESGVAGLRISDITERADLGFGTFYTYFETKDAVVEAVVAETLAELVRSIGTAAVTSEDPAEAAASSFRRFLRFAHEQPDLTRVLVELDRTEPIFETSVRPWARQAIERGCAAGQFTIADTELALVTVASSALGVIRAMLAGVVAAGPETESRGAEMMLRAFGVDAEAAHRIAHIELTTDESVSAPTR</sequence>
<dbReference type="GO" id="GO:0003677">
    <property type="term" value="F:DNA binding"/>
    <property type="evidence" value="ECO:0007669"/>
    <property type="project" value="UniProtKB-UniRule"/>
</dbReference>
<keyword evidence="1 2" id="KW-0238">DNA-binding</keyword>
<reference evidence="4 5" key="1">
    <citation type="journal article" date="2019" name="Emerg. Microbes Infect.">
        <title>Comprehensive subspecies identification of 175 nontuberculous mycobacteria species based on 7547 genomic profiles.</title>
        <authorList>
            <person name="Matsumoto Y."/>
            <person name="Kinjo T."/>
            <person name="Motooka D."/>
            <person name="Nabeya D."/>
            <person name="Jung N."/>
            <person name="Uechi K."/>
            <person name="Horii T."/>
            <person name="Iida T."/>
            <person name="Fujita J."/>
            <person name="Nakamura S."/>
        </authorList>
    </citation>
    <scope>NUCLEOTIDE SEQUENCE [LARGE SCALE GENOMIC DNA]</scope>
    <source>
        <strain evidence="4 5">JCM 30275</strain>
    </source>
</reference>
<dbReference type="InterPro" id="IPR050624">
    <property type="entry name" value="HTH-type_Tx_Regulator"/>
</dbReference>
<evidence type="ECO:0000313" key="5">
    <source>
        <dbReference type="Proteomes" id="UP000467249"/>
    </source>
</evidence>
<dbReference type="PANTHER" id="PTHR43479">
    <property type="entry name" value="ACREF/ENVCD OPERON REPRESSOR-RELATED"/>
    <property type="match status" value="1"/>
</dbReference>
<feature type="DNA-binding region" description="H-T-H motif" evidence="2">
    <location>
        <begin position="17"/>
        <end position="36"/>
    </location>
</feature>
<dbReference type="Pfam" id="PF00440">
    <property type="entry name" value="TetR_N"/>
    <property type="match status" value="1"/>
</dbReference>
<dbReference type="Pfam" id="PF21306">
    <property type="entry name" value="TetR_C_40"/>
    <property type="match status" value="1"/>
</dbReference>
<dbReference type="PANTHER" id="PTHR43479:SF11">
    <property type="entry name" value="ACREF_ENVCD OPERON REPRESSOR-RELATED"/>
    <property type="match status" value="1"/>
</dbReference>
<keyword evidence="5" id="KW-1185">Reference proteome</keyword>
<dbReference type="InterPro" id="IPR001647">
    <property type="entry name" value="HTH_TetR"/>
</dbReference>
<evidence type="ECO:0000256" key="2">
    <source>
        <dbReference type="PROSITE-ProRule" id="PRU00335"/>
    </source>
</evidence>
<evidence type="ECO:0000313" key="4">
    <source>
        <dbReference type="EMBL" id="BBZ77049.1"/>
    </source>
</evidence>
<accession>A0A6N4W7P0</accession>